<keyword evidence="2 4" id="KW-0012">Acyltransferase</keyword>
<dbReference type="PIRSF" id="PIRSF000446">
    <property type="entry name" value="Mct"/>
    <property type="match status" value="1"/>
</dbReference>
<dbReference type="GO" id="GO:0006633">
    <property type="term" value="P:fatty acid biosynthetic process"/>
    <property type="evidence" value="ECO:0007669"/>
    <property type="project" value="TreeGrafter"/>
</dbReference>
<dbReference type="Pfam" id="PF00698">
    <property type="entry name" value="Acyl_transf_1"/>
    <property type="match status" value="1"/>
</dbReference>
<dbReference type="SMART" id="SM00827">
    <property type="entry name" value="PKS_AT"/>
    <property type="match status" value="1"/>
</dbReference>
<dbReference type="RefSeq" id="WP_131847261.1">
    <property type="nucleotide sequence ID" value="NZ_SLXV01000001.1"/>
</dbReference>
<dbReference type="PANTHER" id="PTHR42681:SF1">
    <property type="entry name" value="MALONYL-COA-ACYL CARRIER PROTEIN TRANSACYLASE, MITOCHONDRIAL"/>
    <property type="match status" value="1"/>
</dbReference>
<comment type="caution">
    <text evidence="7">The sequence shown here is derived from an EMBL/GenBank/DDBJ whole genome shotgun (WGS) entry which is preliminary data.</text>
</comment>
<evidence type="ECO:0000256" key="3">
    <source>
        <dbReference type="ARBA" id="ARBA00048462"/>
    </source>
</evidence>
<feature type="domain" description="Malonyl-CoA:ACP transacylase (MAT)" evidence="6">
    <location>
        <begin position="7"/>
        <end position="307"/>
    </location>
</feature>
<comment type="similarity">
    <text evidence="4">Belongs to the fabD family.</text>
</comment>
<dbReference type="PANTHER" id="PTHR42681">
    <property type="entry name" value="MALONYL-COA-ACYL CARRIER PROTEIN TRANSACYLASE, MITOCHONDRIAL"/>
    <property type="match status" value="1"/>
</dbReference>
<name>A0A4R2S4F2_9BACL</name>
<dbReference type="InterPro" id="IPR004410">
    <property type="entry name" value="Malonyl_CoA-ACP_transAc_FabD"/>
</dbReference>
<dbReference type="GO" id="GO:0004314">
    <property type="term" value="F:[acyl-carrier-protein] S-malonyltransferase activity"/>
    <property type="evidence" value="ECO:0007669"/>
    <property type="project" value="UniProtKB-EC"/>
</dbReference>
<comment type="catalytic activity">
    <reaction evidence="3 4">
        <text>holo-[ACP] + malonyl-CoA = malonyl-[ACP] + CoA</text>
        <dbReference type="Rhea" id="RHEA:41792"/>
        <dbReference type="Rhea" id="RHEA-COMP:9623"/>
        <dbReference type="Rhea" id="RHEA-COMP:9685"/>
        <dbReference type="ChEBI" id="CHEBI:57287"/>
        <dbReference type="ChEBI" id="CHEBI:57384"/>
        <dbReference type="ChEBI" id="CHEBI:64479"/>
        <dbReference type="ChEBI" id="CHEBI:78449"/>
        <dbReference type="EC" id="2.3.1.39"/>
    </reaction>
</comment>
<evidence type="ECO:0000313" key="7">
    <source>
        <dbReference type="EMBL" id="TCP70662.1"/>
    </source>
</evidence>
<dbReference type="SUPFAM" id="SSF52151">
    <property type="entry name" value="FabD/lysophospholipase-like"/>
    <property type="match status" value="1"/>
</dbReference>
<evidence type="ECO:0000256" key="1">
    <source>
        <dbReference type="ARBA" id="ARBA00022679"/>
    </source>
</evidence>
<dbReference type="AlphaFoldDB" id="A0A4R2S4F2"/>
<dbReference type="OrthoDB" id="9805460at2"/>
<feature type="active site" evidence="5">
    <location>
        <position position="201"/>
    </location>
</feature>
<dbReference type="SUPFAM" id="SSF55048">
    <property type="entry name" value="Probable ACP-binding domain of malonyl-CoA ACP transacylase"/>
    <property type="match status" value="1"/>
</dbReference>
<keyword evidence="1 4" id="KW-0808">Transferase</keyword>
<dbReference type="InterPro" id="IPR014043">
    <property type="entry name" value="Acyl_transferase_dom"/>
</dbReference>
<protein>
    <recommendedName>
        <fullName evidence="4">Malonyl CoA-acyl carrier protein transacylase</fullName>
        <ecNumber evidence="4">2.3.1.39</ecNumber>
    </recommendedName>
</protein>
<dbReference type="EMBL" id="SLXV01000001">
    <property type="protein sequence ID" value="TCP70662.1"/>
    <property type="molecule type" value="Genomic_DNA"/>
</dbReference>
<accession>A0A4R2S4F2</accession>
<proteinExistence type="inferred from homology"/>
<sequence length="311" mass="33212">MGKIACLFPGQGSQKVGMGKEIAESFAEAKEVYREADEVLGYSLSELCFEGPEDTLRLTEHTQPALLTTSLALYEVFRQSGIRPDFVAGHSLGEYSALVVAGVLSLRDAVATVHKRGTFMEEAVPAGVGAMSAVLGCERDVLDEICRSVSVEGNIVEPANYNCPGQIVISGHADAVRVAGEKALEAGARKVVPLTVSGPFHSSLMAPASKQLADTLQTALFREAEVPVIANVSALPVTQPSEIREALIQQVASPVLWEDTVRTLLDQGVDTFIEIGSGNVLSALVKKVNRRITMLSIQDPATLEKALEQLR</sequence>
<evidence type="ECO:0000259" key="6">
    <source>
        <dbReference type="SMART" id="SM00827"/>
    </source>
</evidence>
<dbReference type="NCBIfam" id="TIGR00128">
    <property type="entry name" value="fabD"/>
    <property type="match status" value="1"/>
</dbReference>
<evidence type="ECO:0000256" key="5">
    <source>
        <dbReference type="PIRSR" id="PIRSR000446-1"/>
    </source>
</evidence>
<dbReference type="InterPro" id="IPR001227">
    <property type="entry name" value="Ac_transferase_dom_sf"/>
</dbReference>
<dbReference type="FunFam" id="3.30.70.250:FF:000001">
    <property type="entry name" value="Malonyl CoA-acyl carrier protein transacylase"/>
    <property type="match status" value="1"/>
</dbReference>
<organism evidence="7 8">
    <name type="scientific">Baia soyae</name>
    <dbReference type="NCBI Taxonomy" id="1544746"/>
    <lineage>
        <taxon>Bacteria</taxon>
        <taxon>Bacillati</taxon>
        <taxon>Bacillota</taxon>
        <taxon>Bacilli</taxon>
        <taxon>Bacillales</taxon>
        <taxon>Thermoactinomycetaceae</taxon>
        <taxon>Baia</taxon>
    </lineage>
</organism>
<evidence type="ECO:0000313" key="8">
    <source>
        <dbReference type="Proteomes" id="UP000294746"/>
    </source>
</evidence>
<dbReference type="Gene3D" id="3.30.70.250">
    <property type="entry name" value="Malonyl-CoA ACP transacylase, ACP-binding"/>
    <property type="match status" value="1"/>
</dbReference>
<feature type="active site" evidence="5">
    <location>
        <position position="91"/>
    </location>
</feature>
<dbReference type="InterPro" id="IPR024925">
    <property type="entry name" value="Malonyl_CoA-ACP_transAc"/>
</dbReference>
<dbReference type="InterPro" id="IPR016035">
    <property type="entry name" value="Acyl_Trfase/lysoPLipase"/>
</dbReference>
<evidence type="ECO:0000256" key="2">
    <source>
        <dbReference type="ARBA" id="ARBA00023315"/>
    </source>
</evidence>
<evidence type="ECO:0000256" key="4">
    <source>
        <dbReference type="PIRNR" id="PIRNR000446"/>
    </source>
</evidence>
<dbReference type="InterPro" id="IPR016036">
    <property type="entry name" value="Malonyl_transacylase_ACP-bd"/>
</dbReference>
<dbReference type="GO" id="GO:0005829">
    <property type="term" value="C:cytosol"/>
    <property type="evidence" value="ECO:0007669"/>
    <property type="project" value="TreeGrafter"/>
</dbReference>
<dbReference type="Gene3D" id="3.40.366.10">
    <property type="entry name" value="Malonyl-Coenzyme A Acyl Carrier Protein, domain 2"/>
    <property type="match status" value="1"/>
</dbReference>
<dbReference type="EC" id="2.3.1.39" evidence="4"/>
<keyword evidence="8" id="KW-1185">Reference proteome</keyword>
<reference evidence="7 8" key="1">
    <citation type="submission" date="2019-03" db="EMBL/GenBank/DDBJ databases">
        <title>Genomic Encyclopedia of Type Strains, Phase IV (KMG-IV): sequencing the most valuable type-strain genomes for metagenomic binning, comparative biology and taxonomic classification.</title>
        <authorList>
            <person name="Goeker M."/>
        </authorList>
    </citation>
    <scope>NUCLEOTIDE SEQUENCE [LARGE SCALE GENOMIC DNA]</scope>
    <source>
        <strain evidence="7 8">DSM 46831</strain>
    </source>
</reference>
<dbReference type="InterPro" id="IPR050858">
    <property type="entry name" value="Mal-CoA-ACP_Trans/PKS_FabD"/>
</dbReference>
<dbReference type="Proteomes" id="UP000294746">
    <property type="component" value="Unassembled WGS sequence"/>
</dbReference>
<gene>
    <name evidence="7" type="ORF">EDD57_101105</name>
</gene>